<name>A0A0W8E8K6_9ZZZZ</name>
<organism evidence="1">
    <name type="scientific">hydrocarbon metagenome</name>
    <dbReference type="NCBI Taxonomy" id="938273"/>
    <lineage>
        <taxon>unclassified sequences</taxon>
        <taxon>metagenomes</taxon>
        <taxon>ecological metagenomes</taxon>
    </lineage>
</organism>
<dbReference type="EMBL" id="LNQE01001834">
    <property type="protein sequence ID" value="KUG04951.1"/>
    <property type="molecule type" value="Genomic_DNA"/>
</dbReference>
<protein>
    <submittedName>
        <fullName evidence="1">Uncharacterized protein</fullName>
    </submittedName>
</protein>
<evidence type="ECO:0000313" key="1">
    <source>
        <dbReference type="EMBL" id="KUG04951.1"/>
    </source>
</evidence>
<accession>A0A0W8E8K6</accession>
<reference evidence="1" key="1">
    <citation type="journal article" date="2015" name="Proc. Natl. Acad. Sci. U.S.A.">
        <title>Networks of energetic and metabolic interactions define dynamics in microbial communities.</title>
        <authorList>
            <person name="Embree M."/>
            <person name="Liu J.K."/>
            <person name="Al-Bassam M.M."/>
            <person name="Zengler K."/>
        </authorList>
    </citation>
    <scope>NUCLEOTIDE SEQUENCE</scope>
</reference>
<gene>
    <name evidence="1" type="ORF">ASZ90_017630</name>
</gene>
<dbReference type="AlphaFoldDB" id="A0A0W8E8K6"/>
<proteinExistence type="predicted"/>
<sequence length="41" mass="5158">MREENYPDPDKKIISPHDWLRFFGKNRKKLDMKEEHQQEDK</sequence>
<comment type="caution">
    <text evidence="1">The sequence shown here is derived from an EMBL/GenBank/DDBJ whole genome shotgun (WGS) entry which is preliminary data.</text>
</comment>